<dbReference type="Proteomes" id="UP000825228">
    <property type="component" value="Unassembled WGS sequence"/>
</dbReference>
<reference evidence="4 5" key="1">
    <citation type="submission" date="2020-06" db="EMBL/GenBank/DDBJ databases">
        <title>Taxonomy, biology and ecology of Rhodococcus bacteria occurring in California pistachio and other woody hosts as revealed by genome sequence analyses.</title>
        <authorList>
            <person name="Gai Y."/>
            <person name="Riely B."/>
        </authorList>
    </citation>
    <scope>NUCLEOTIDE SEQUENCE [LARGE SCALE GENOMIC DNA]</scope>
    <source>
        <strain evidence="4 5">BP-281</strain>
    </source>
</reference>
<sequence>MTGPYDKNDPSQQSDGGSTGGSDPSTRSFEGQYPPPGQSPYQQGYGQQPQYGQPQYGQPRYGQQQYGQPQYGQPGYGQQPQYGQPGYGQQPQYGQPGYGQQQYGQQAYGEAPAYDQQPYGQHQPYGGQGWQNPQQSSSSSKKVLLIVGGVIIALIAAIVVVGSLVLGSNTFDNAAVQDGVAKIVTESYGAIDVSDVSCPSGQKAETGTQFTCTLTTDGVPGSVTVTVKDDDGTYEVGRPR</sequence>
<feature type="compositionally biased region" description="Low complexity" evidence="1">
    <location>
        <begin position="10"/>
        <end position="26"/>
    </location>
</feature>
<evidence type="ECO:0000256" key="2">
    <source>
        <dbReference type="SAM" id="Phobius"/>
    </source>
</evidence>
<evidence type="ECO:0000256" key="1">
    <source>
        <dbReference type="SAM" id="MobiDB-lite"/>
    </source>
</evidence>
<protein>
    <submittedName>
        <fullName evidence="4">DUF4333 domain-containing protein</fullName>
    </submittedName>
</protein>
<feature type="region of interest" description="Disordered" evidence="1">
    <location>
        <begin position="1"/>
        <end position="134"/>
    </location>
</feature>
<dbReference type="Pfam" id="PF14230">
    <property type="entry name" value="DUF4333"/>
    <property type="match status" value="1"/>
</dbReference>
<keyword evidence="2" id="KW-0812">Transmembrane</keyword>
<dbReference type="RefSeq" id="WP_222683471.1">
    <property type="nucleotide sequence ID" value="NZ_JABUBT010000004.1"/>
</dbReference>
<keyword evidence="2" id="KW-1133">Transmembrane helix</keyword>
<dbReference type="EMBL" id="JABUBU010000002">
    <property type="protein sequence ID" value="MBY6366121.1"/>
    <property type="molecule type" value="Genomic_DNA"/>
</dbReference>
<organism evidence="4 5">
    <name type="scientific">Rhodococcoides corynebacterioides</name>
    <dbReference type="NCBI Taxonomy" id="53972"/>
    <lineage>
        <taxon>Bacteria</taxon>
        <taxon>Bacillati</taxon>
        <taxon>Actinomycetota</taxon>
        <taxon>Actinomycetes</taxon>
        <taxon>Mycobacteriales</taxon>
        <taxon>Nocardiaceae</taxon>
        <taxon>Rhodococcoides</taxon>
    </lineage>
</organism>
<feature type="compositionally biased region" description="Low complexity" evidence="1">
    <location>
        <begin position="39"/>
        <end position="109"/>
    </location>
</feature>
<evidence type="ECO:0000259" key="3">
    <source>
        <dbReference type="Pfam" id="PF14230"/>
    </source>
</evidence>
<keyword evidence="5" id="KW-1185">Reference proteome</keyword>
<feature type="compositionally biased region" description="Low complexity" evidence="1">
    <location>
        <begin position="116"/>
        <end position="134"/>
    </location>
</feature>
<evidence type="ECO:0000313" key="5">
    <source>
        <dbReference type="Proteomes" id="UP000825228"/>
    </source>
</evidence>
<dbReference type="InterPro" id="IPR025637">
    <property type="entry name" value="DUF4333"/>
</dbReference>
<feature type="domain" description="DUF4333" evidence="3">
    <location>
        <begin position="160"/>
        <end position="232"/>
    </location>
</feature>
<gene>
    <name evidence="4" type="ORF">HQ603_05065</name>
</gene>
<proteinExistence type="predicted"/>
<keyword evidence="2" id="KW-0472">Membrane</keyword>
<comment type="caution">
    <text evidence="4">The sequence shown here is derived from an EMBL/GenBank/DDBJ whole genome shotgun (WGS) entry which is preliminary data.</text>
</comment>
<accession>A0ABS7P149</accession>
<evidence type="ECO:0000313" key="4">
    <source>
        <dbReference type="EMBL" id="MBY6366121.1"/>
    </source>
</evidence>
<name>A0ABS7P149_9NOCA</name>
<feature type="transmembrane region" description="Helical" evidence="2">
    <location>
        <begin position="143"/>
        <end position="166"/>
    </location>
</feature>